<keyword evidence="1" id="KW-1133">Transmembrane helix</keyword>
<name>A0A151ATU6_9FIRM</name>
<evidence type="ECO:0000256" key="1">
    <source>
        <dbReference type="SAM" id="Phobius"/>
    </source>
</evidence>
<dbReference type="AlphaFoldDB" id="A0A151ATU6"/>
<keyword evidence="1" id="KW-0472">Membrane</keyword>
<keyword evidence="1" id="KW-0812">Transmembrane</keyword>
<gene>
    <name evidence="2" type="ORF">MOMUL_27540</name>
</gene>
<comment type="caution">
    <text evidence="2">The sequence shown here is derived from an EMBL/GenBank/DDBJ whole genome shotgun (WGS) entry which is preliminary data.</text>
</comment>
<accession>A0A151ATU6</accession>
<keyword evidence="3" id="KW-1185">Reference proteome</keyword>
<feature type="transmembrane region" description="Helical" evidence="1">
    <location>
        <begin position="162"/>
        <end position="183"/>
    </location>
</feature>
<protein>
    <submittedName>
        <fullName evidence="2">Uncharacterized protein</fullName>
    </submittedName>
</protein>
<evidence type="ECO:0000313" key="3">
    <source>
        <dbReference type="Proteomes" id="UP000075670"/>
    </source>
</evidence>
<evidence type="ECO:0000313" key="2">
    <source>
        <dbReference type="EMBL" id="KYH30970.1"/>
    </source>
</evidence>
<reference evidence="2 3" key="1">
    <citation type="submission" date="2016-02" db="EMBL/GenBank/DDBJ databases">
        <title>Genome sequence of Moorella mulderi DSM 14980.</title>
        <authorList>
            <person name="Poehlein A."/>
            <person name="Daniel R."/>
        </authorList>
    </citation>
    <scope>NUCLEOTIDE SEQUENCE [LARGE SCALE GENOMIC DNA]</scope>
    <source>
        <strain evidence="2 3">DSM 14980</strain>
    </source>
</reference>
<dbReference type="OrthoDB" id="1726368at2"/>
<dbReference type="Proteomes" id="UP000075670">
    <property type="component" value="Unassembled WGS sequence"/>
</dbReference>
<organism evidence="2 3">
    <name type="scientific">Moorella mulderi DSM 14980</name>
    <dbReference type="NCBI Taxonomy" id="1122241"/>
    <lineage>
        <taxon>Bacteria</taxon>
        <taxon>Bacillati</taxon>
        <taxon>Bacillota</taxon>
        <taxon>Clostridia</taxon>
        <taxon>Neomoorellales</taxon>
        <taxon>Neomoorellaceae</taxon>
        <taxon>Neomoorella</taxon>
    </lineage>
</organism>
<dbReference type="RefSeq" id="WP_153018418.1">
    <property type="nucleotide sequence ID" value="NZ_LTBC01000017.1"/>
</dbReference>
<sequence length="185" mass="21205">MATPLPKNGRPQLTLYKSEQRKAETNSNNFPPDFSTGMGYNELEEIIATRNRELIYSLMIYILNRFSTPGFIEALTETAATNEEGQNMDWQEKYLDKLDRDFSEIKAEFHAMRSELQASAKATEERVARIVDQALGEMRDRDNQRHQAFLDIRNFLAEERRWVIAMAVTTILGVAAMVIAILLKG</sequence>
<proteinExistence type="predicted"/>
<dbReference type="EMBL" id="LTBC01000017">
    <property type="protein sequence ID" value="KYH30970.1"/>
    <property type="molecule type" value="Genomic_DNA"/>
</dbReference>
<dbReference type="PATRIC" id="fig|1122241.3.peg.2929"/>